<feature type="domain" description="PNPLA" evidence="5">
    <location>
        <begin position="11"/>
        <end position="225"/>
    </location>
</feature>
<keyword evidence="1" id="KW-0378">Hydrolase</keyword>
<dbReference type="PROSITE" id="PS51635">
    <property type="entry name" value="PNPLA"/>
    <property type="match status" value="1"/>
</dbReference>
<comment type="caution">
    <text evidence="4">Lacks conserved residue(s) required for the propagation of feature annotation.</text>
</comment>
<accession>A0A099I9W8</accession>
<dbReference type="PANTHER" id="PTHR14226:SF78">
    <property type="entry name" value="SLR0060 PROTEIN"/>
    <property type="match status" value="1"/>
</dbReference>
<gene>
    <name evidence="6" type="ORF">CIAN88_03730</name>
</gene>
<dbReference type="GO" id="GO:0016042">
    <property type="term" value="P:lipid catabolic process"/>
    <property type="evidence" value="ECO:0007669"/>
    <property type="project" value="UniProtKB-KW"/>
</dbReference>
<reference evidence="6 7" key="1">
    <citation type="submission" date="2014-08" db="EMBL/GenBank/DDBJ databases">
        <title>Clostridium innocuum, an unnegligible vancomycin-resistant pathogen causing extra-intestinal infections.</title>
        <authorList>
            <person name="Feng Y."/>
            <person name="Chiu C.-H."/>
        </authorList>
    </citation>
    <scope>NUCLEOTIDE SEQUENCE [LARGE SCALE GENOMIC DNA]</scope>
    <source>
        <strain evidence="6 7">AN88</strain>
    </source>
</reference>
<dbReference type="InterPro" id="IPR050301">
    <property type="entry name" value="NTE"/>
</dbReference>
<evidence type="ECO:0000256" key="1">
    <source>
        <dbReference type="ARBA" id="ARBA00022801"/>
    </source>
</evidence>
<dbReference type="SUPFAM" id="SSF52151">
    <property type="entry name" value="FabD/lysophospholipase-like"/>
    <property type="match status" value="1"/>
</dbReference>
<dbReference type="RefSeq" id="WP_044904117.1">
    <property type="nucleotide sequence ID" value="NZ_JAQCQO010000006.1"/>
</dbReference>
<organism evidence="6 7">
    <name type="scientific">Clostridium innocuum</name>
    <dbReference type="NCBI Taxonomy" id="1522"/>
    <lineage>
        <taxon>Bacteria</taxon>
        <taxon>Bacillati</taxon>
        <taxon>Bacillota</taxon>
        <taxon>Clostridia</taxon>
        <taxon>Eubacteriales</taxon>
        <taxon>Clostridiaceae</taxon>
        <taxon>Clostridium</taxon>
    </lineage>
</organism>
<proteinExistence type="predicted"/>
<protein>
    <submittedName>
        <fullName evidence="6">Patatin</fullName>
    </submittedName>
</protein>
<dbReference type="InterPro" id="IPR016035">
    <property type="entry name" value="Acyl_Trfase/lysoPLipase"/>
</dbReference>
<evidence type="ECO:0000259" key="5">
    <source>
        <dbReference type="PROSITE" id="PS51635"/>
    </source>
</evidence>
<feature type="short sequence motif" description="DGA/G" evidence="4">
    <location>
        <begin position="212"/>
        <end position="214"/>
    </location>
</feature>
<dbReference type="PANTHER" id="PTHR14226">
    <property type="entry name" value="NEUROPATHY TARGET ESTERASE/SWISS CHEESE D.MELANOGASTER"/>
    <property type="match status" value="1"/>
</dbReference>
<dbReference type="AlphaFoldDB" id="A0A099I9W8"/>
<evidence type="ECO:0000256" key="2">
    <source>
        <dbReference type="ARBA" id="ARBA00022963"/>
    </source>
</evidence>
<dbReference type="GO" id="GO:0016787">
    <property type="term" value="F:hydrolase activity"/>
    <property type="evidence" value="ECO:0007669"/>
    <property type="project" value="UniProtKB-KW"/>
</dbReference>
<dbReference type="Gene3D" id="3.40.1090.10">
    <property type="entry name" value="Cytosolic phospholipase A2 catalytic domain"/>
    <property type="match status" value="2"/>
</dbReference>
<evidence type="ECO:0000256" key="3">
    <source>
        <dbReference type="ARBA" id="ARBA00023098"/>
    </source>
</evidence>
<evidence type="ECO:0000313" key="6">
    <source>
        <dbReference type="EMBL" id="KGJ54460.1"/>
    </source>
</evidence>
<evidence type="ECO:0000313" key="7">
    <source>
        <dbReference type="Proteomes" id="UP000030008"/>
    </source>
</evidence>
<keyword evidence="3" id="KW-0443">Lipid metabolism</keyword>
<sequence length="368" mass="41613">MKKEQLHIGLALSGGGMRAAIYHLGVLRYLAQQGLMGRVSHISTVSGASICMGLIYACNANQWPSDTQFLERVLPAVKKCITQKDIQWHALLRLFLQPYYWDKKVNLLAKVMEQRWAVKGCLQDIASCPAWTINTTAYESGKDFRFSSARMGERDSSYVMHPSFALSHAVAASAGFPVLIGPYKLKTDKYIWTDATGTITVRPRDRVLHLWDGGVYDNMGLDPLFTTEQDGGLHRNINYLIVSNASGNIEHKTRKYSFSIENLKRLLDINMDQVESLRSQEVIDFFRRYHNGVYLKIGTTVKEIMQHCALPEEQRDAWIRSSMKEAEVQRVADYKTTLEKVSASDYDAILQHGYEIAKATLSCFGNIA</sequence>
<dbReference type="InterPro" id="IPR002641">
    <property type="entry name" value="PNPLA_dom"/>
</dbReference>
<dbReference type="EMBL" id="JQIF01000016">
    <property type="protein sequence ID" value="KGJ54460.1"/>
    <property type="molecule type" value="Genomic_DNA"/>
</dbReference>
<name>A0A099I9W8_CLOIN</name>
<keyword evidence="2" id="KW-0442">Lipid degradation</keyword>
<dbReference type="Proteomes" id="UP000030008">
    <property type="component" value="Unassembled WGS sequence"/>
</dbReference>
<dbReference type="Pfam" id="PF01734">
    <property type="entry name" value="Patatin"/>
    <property type="match status" value="1"/>
</dbReference>
<evidence type="ECO:0000256" key="4">
    <source>
        <dbReference type="PROSITE-ProRule" id="PRU01161"/>
    </source>
</evidence>
<comment type="caution">
    <text evidence="6">The sequence shown here is derived from an EMBL/GenBank/DDBJ whole genome shotgun (WGS) entry which is preliminary data.</text>
</comment>